<protein>
    <submittedName>
        <fullName evidence="2">Uncharacterized protein</fullName>
    </submittedName>
</protein>
<dbReference type="Proteomes" id="UP000636800">
    <property type="component" value="Chromosome 6"/>
</dbReference>
<dbReference type="EMBL" id="JADCNM010000006">
    <property type="protein sequence ID" value="KAG0478371.1"/>
    <property type="molecule type" value="Genomic_DNA"/>
</dbReference>
<gene>
    <name evidence="3" type="ORF">HPP92_013090</name>
    <name evidence="2" type="ORF">HPP92_013554</name>
</gene>
<keyword evidence="4" id="KW-1185">Reference proteome</keyword>
<evidence type="ECO:0000313" key="4">
    <source>
        <dbReference type="Proteomes" id="UP000636800"/>
    </source>
</evidence>
<proteinExistence type="predicted"/>
<dbReference type="OrthoDB" id="1512693at2759"/>
<dbReference type="Proteomes" id="UP000639772">
    <property type="component" value="Chromosome 6"/>
</dbReference>
<comment type="caution">
    <text evidence="2">The sequence shown here is derived from an EMBL/GenBank/DDBJ whole genome shotgun (WGS) entry which is preliminary data.</text>
</comment>
<name>A0A835QRX9_VANPL</name>
<dbReference type="EMBL" id="JADCNL010000006">
    <property type="protein sequence ID" value="KAG0476713.1"/>
    <property type="molecule type" value="Genomic_DNA"/>
</dbReference>
<evidence type="ECO:0000313" key="2">
    <source>
        <dbReference type="EMBL" id="KAG0476713.1"/>
    </source>
</evidence>
<dbReference type="PANTHER" id="PTHR33265:SF6">
    <property type="entry name" value="OS01G0930500 PROTEIN"/>
    <property type="match status" value="1"/>
</dbReference>
<reference evidence="4 5" key="1">
    <citation type="journal article" date="2020" name="Nat. Food">
        <title>A phased Vanilla planifolia genome enables genetic improvement of flavour and production.</title>
        <authorList>
            <person name="Hasing T."/>
            <person name="Tang H."/>
            <person name="Brym M."/>
            <person name="Khazi F."/>
            <person name="Huang T."/>
            <person name="Chambers A.H."/>
        </authorList>
    </citation>
    <scope>NUCLEOTIDE SEQUENCE [LARGE SCALE GENOMIC DNA]</scope>
    <source>
        <tissue evidence="2">Leaf</tissue>
    </source>
</reference>
<evidence type="ECO:0000313" key="3">
    <source>
        <dbReference type="EMBL" id="KAG0478371.1"/>
    </source>
</evidence>
<dbReference type="PANTHER" id="PTHR33265">
    <property type="entry name" value="AVR9/CF-9 RAPIDLY ELICITED PROTEIN-RELATED"/>
    <property type="match status" value="1"/>
</dbReference>
<feature type="compositionally biased region" description="Low complexity" evidence="1">
    <location>
        <begin position="130"/>
        <end position="149"/>
    </location>
</feature>
<evidence type="ECO:0000313" key="5">
    <source>
        <dbReference type="Proteomes" id="UP000639772"/>
    </source>
</evidence>
<dbReference type="Pfam" id="PF05553">
    <property type="entry name" value="DUF761"/>
    <property type="match status" value="1"/>
</dbReference>
<evidence type="ECO:0000256" key="1">
    <source>
        <dbReference type="SAM" id="MobiDB-lite"/>
    </source>
</evidence>
<dbReference type="AlphaFoldDB" id="A0A835QRX9"/>
<dbReference type="InterPro" id="IPR008480">
    <property type="entry name" value="DUF761_pln"/>
</dbReference>
<organism evidence="2 4">
    <name type="scientific">Vanilla planifolia</name>
    <name type="common">Vanilla</name>
    <dbReference type="NCBI Taxonomy" id="51239"/>
    <lineage>
        <taxon>Eukaryota</taxon>
        <taxon>Viridiplantae</taxon>
        <taxon>Streptophyta</taxon>
        <taxon>Embryophyta</taxon>
        <taxon>Tracheophyta</taxon>
        <taxon>Spermatophyta</taxon>
        <taxon>Magnoliopsida</taxon>
        <taxon>Liliopsida</taxon>
        <taxon>Asparagales</taxon>
        <taxon>Orchidaceae</taxon>
        <taxon>Vanilloideae</taxon>
        <taxon>Vanilleae</taxon>
        <taxon>Vanilla</taxon>
    </lineage>
</organism>
<sequence>MELHSPPAAKRLWNYLRVAFFMLRKGLVSKRRLLMDMNLMLKRGKLMGKSLGNLVFHHHRAPPRCHGFGIREYEFSCSNSPNPVFFHSRRTRHSYFPCLGAVAEEDETARVVPTASSLLMLPNSPHSSAAASRELSLSPSSYSPSSVRGSETDESTGDGSPPSTGEVDNDAEEFIRRFHRQLRRQSRIALLQYEIDYHEMLARSQ</sequence>
<accession>A0A835QRX9</accession>
<feature type="region of interest" description="Disordered" evidence="1">
    <location>
        <begin position="130"/>
        <end position="172"/>
    </location>
</feature>